<evidence type="ECO:0000256" key="1">
    <source>
        <dbReference type="SAM" id="MobiDB-lite"/>
    </source>
</evidence>
<feature type="compositionally biased region" description="Pro residues" evidence="1">
    <location>
        <begin position="48"/>
        <end position="60"/>
    </location>
</feature>
<feature type="region of interest" description="Disordered" evidence="1">
    <location>
        <begin position="39"/>
        <end position="60"/>
    </location>
</feature>
<organism evidence="2 3">
    <name type="scientific">Caldibacillus debilis</name>
    <dbReference type="NCBI Taxonomy" id="301148"/>
    <lineage>
        <taxon>Bacteria</taxon>
        <taxon>Bacillati</taxon>
        <taxon>Bacillota</taxon>
        <taxon>Bacilli</taxon>
        <taxon>Bacillales</taxon>
        <taxon>Bacillaceae</taxon>
        <taxon>Caldibacillus</taxon>
    </lineage>
</organism>
<dbReference type="Proteomes" id="UP000257014">
    <property type="component" value="Unassembled WGS sequence"/>
</dbReference>
<dbReference type="EMBL" id="QEWE01000036">
    <property type="protein sequence ID" value="REJ24804.1"/>
    <property type="molecule type" value="Genomic_DNA"/>
</dbReference>
<protein>
    <submittedName>
        <fullName evidence="2">Uncharacterized protein</fullName>
    </submittedName>
</protein>
<evidence type="ECO:0000313" key="3">
    <source>
        <dbReference type="Proteomes" id="UP000257014"/>
    </source>
</evidence>
<gene>
    <name evidence="2" type="ORF">C6P37_15590</name>
</gene>
<proteinExistence type="predicted"/>
<dbReference type="AlphaFoldDB" id="A0A3E0JX60"/>
<reference evidence="2 3" key="1">
    <citation type="submission" date="2018-03" db="EMBL/GenBank/DDBJ databases">
        <authorList>
            <person name="Keele B.F."/>
        </authorList>
    </citation>
    <scope>NUCLEOTIDE SEQUENCE [LARGE SCALE GENOMIC DNA]</scope>
    <source>
        <strain evidence="2">ZCTH4_d</strain>
    </source>
</reference>
<sequence length="107" mass="12159">MGECGSSQKESVPLLFSQLLGIRPFRTNKDPVPLIRIRKGRTRKPPNKKTPPLCPEDPPIPNRFHRTFFRFLDRSGGPDKFHSSTAVFPPFFGHAAVFPADERITMQ</sequence>
<accession>A0A3E0JX60</accession>
<comment type="caution">
    <text evidence="2">The sequence shown here is derived from an EMBL/GenBank/DDBJ whole genome shotgun (WGS) entry which is preliminary data.</text>
</comment>
<name>A0A3E0JX60_9BACI</name>
<evidence type="ECO:0000313" key="2">
    <source>
        <dbReference type="EMBL" id="REJ24804.1"/>
    </source>
</evidence>